<dbReference type="PROSITE" id="PS51362">
    <property type="entry name" value="TGF_BETA_2"/>
    <property type="match status" value="1"/>
</dbReference>
<keyword evidence="3" id="KW-0339">Growth factor</keyword>
<feature type="domain" description="Platelet-derived growth factor (PDGF) family profile" evidence="4">
    <location>
        <begin position="112"/>
        <end position="210"/>
    </location>
</feature>
<keyword evidence="7" id="KW-1185">Reference proteome</keyword>
<reference evidence="6" key="1">
    <citation type="submission" date="2021-02" db="EMBL/GenBank/DDBJ databases">
        <authorList>
            <person name="Bekaert M."/>
        </authorList>
    </citation>
    <scope>NUCLEOTIDE SEQUENCE</scope>
    <source>
        <strain evidence="6">IoA-00</strain>
    </source>
</reference>
<dbReference type="InterPro" id="IPR029034">
    <property type="entry name" value="Cystine-knot_cytokine"/>
</dbReference>
<dbReference type="Pfam" id="PF00019">
    <property type="entry name" value="TGF_beta"/>
    <property type="match status" value="1"/>
</dbReference>
<dbReference type="GO" id="GO:0016020">
    <property type="term" value="C:membrane"/>
    <property type="evidence" value="ECO:0007669"/>
    <property type="project" value="InterPro"/>
</dbReference>
<dbReference type="SUPFAM" id="SSF57501">
    <property type="entry name" value="Cystine-knot cytokines"/>
    <property type="match status" value="1"/>
</dbReference>
<dbReference type="Gene3D" id="2.10.90.10">
    <property type="entry name" value="Cystine-knot cytokines"/>
    <property type="match status" value="1"/>
</dbReference>
<feature type="domain" description="TGF-beta family profile" evidence="5">
    <location>
        <begin position="87"/>
        <end position="207"/>
    </location>
</feature>
<evidence type="ECO:0000256" key="2">
    <source>
        <dbReference type="ARBA" id="ARBA00022525"/>
    </source>
</evidence>
<dbReference type="SMART" id="SM00204">
    <property type="entry name" value="TGFB"/>
    <property type="match status" value="1"/>
</dbReference>
<evidence type="ECO:0000313" key="7">
    <source>
        <dbReference type="Proteomes" id="UP000675881"/>
    </source>
</evidence>
<dbReference type="GO" id="GO:0005576">
    <property type="term" value="C:extracellular region"/>
    <property type="evidence" value="ECO:0007669"/>
    <property type="project" value="UniProtKB-SubCell"/>
</dbReference>
<dbReference type="PROSITE" id="PS50278">
    <property type="entry name" value="PDGF_2"/>
    <property type="match status" value="1"/>
</dbReference>
<keyword evidence="2" id="KW-0964">Secreted</keyword>
<dbReference type="InterPro" id="IPR000072">
    <property type="entry name" value="PDGF/VEGF_dom"/>
</dbReference>
<comment type="subcellular location">
    <subcellularLocation>
        <location evidence="1">Secreted</location>
    </subcellularLocation>
</comment>
<protein>
    <submittedName>
        <fullName evidence="6">(salmon louse) hypothetical protein</fullName>
    </submittedName>
</protein>
<evidence type="ECO:0000256" key="1">
    <source>
        <dbReference type="ARBA" id="ARBA00004613"/>
    </source>
</evidence>
<name>A0A7R8H388_LEPSM</name>
<comment type="similarity">
    <text evidence="3">Belongs to the TGF-beta family.</text>
</comment>
<dbReference type="GO" id="GO:0008083">
    <property type="term" value="F:growth factor activity"/>
    <property type="evidence" value="ECO:0007669"/>
    <property type="project" value="UniProtKB-KW"/>
</dbReference>
<proteinExistence type="inferred from homology"/>
<dbReference type="Proteomes" id="UP000675881">
    <property type="component" value="Chromosome 14"/>
</dbReference>
<evidence type="ECO:0000313" key="6">
    <source>
        <dbReference type="EMBL" id="CAF2840531.1"/>
    </source>
</evidence>
<dbReference type="EMBL" id="HG994593">
    <property type="protein sequence ID" value="CAF2840531.1"/>
    <property type="molecule type" value="Genomic_DNA"/>
</dbReference>
<evidence type="ECO:0000256" key="3">
    <source>
        <dbReference type="RuleBase" id="RU000354"/>
    </source>
</evidence>
<dbReference type="CDD" id="cd13756">
    <property type="entry name" value="TGF_beta_BMPs_GDFs"/>
    <property type="match status" value="1"/>
</dbReference>
<gene>
    <name evidence="6" type="ORF">LSAA_5446</name>
</gene>
<evidence type="ECO:0000259" key="4">
    <source>
        <dbReference type="PROSITE" id="PS50278"/>
    </source>
</evidence>
<evidence type="ECO:0000259" key="5">
    <source>
        <dbReference type="PROSITE" id="PS51362"/>
    </source>
</evidence>
<sequence length="210" mass="23749">MNFAILGESSTYTSSLKLVVNLKSEALNQFYRLRVDSAVSMSNGMTTEVQKKKKIILSFRHRRISIRSLDGRMALGKILDLHKNAPRLKLISSKLRKNDKTCHLEDWNINLKQLGDSISKRFLFPPSLNINRCVGSCHSDALLGEIISTFPVYYTIKNIFMMNKFGVSPKACCVPLQFKSLTVLELHNGQITKRRFKTATAISCGCRSCE</sequence>
<accession>A0A7R8H388</accession>
<organism evidence="6 7">
    <name type="scientific">Lepeophtheirus salmonis</name>
    <name type="common">Salmon louse</name>
    <name type="synonym">Caligus salmonis</name>
    <dbReference type="NCBI Taxonomy" id="72036"/>
    <lineage>
        <taxon>Eukaryota</taxon>
        <taxon>Metazoa</taxon>
        <taxon>Ecdysozoa</taxon>
        <taxon>Arthropoda</taxon>
        <taxon>Crustacea</taxon>
        <taxon>Multicrustacea</taxon>
        <taxon>Hexanauplia</taxon>
        <taxon>Copepoda</taxon>
        <taxon>Siphonostomatoida</taxon>
        <taxon>Caligidae</taxon>
        <taxon>Lepeophtheirus</taxon>
    </lineage>
</organism>
<dbReference type="InterPro" id="IPR001839">
    <property type="entry name" value="TGF-b_C"/>
</dbReference>
<dbReference type="AlphaFoldDB" id="A0A7R8H388"/>